<dbReference type="AlphaFoldDB" id="A0A174H4S3"/>
<organism evidence="1 2">
    <name type="scientific">Clostridium disporicum</name>
    <dbReference type="NCBI Taxonomy" id="84024"/>
    <lineage>
        <taxon>Bacteria</taxon>
        <taxon>Bacillati</taxon>
        <taxon>Bacillota</taxon>
        <taxon>Clostridia</taxon>
        <taxon>Eubacteriales</taxon>
        <taxon>Clostridiaceae</taxon>
        <taxon>Clostridium</taxon>
    </lineage>
</organism>
<sequence>MSIKNILNFILVHYKDDDTIDNKILNEMHEAIIELEVAEAMFNSVNDPKLIEAAIYREEAAKKKVDYILSVAKEQYSNIRKEAEAKEEMEI</sequence>
<gene>
    <name evidence="1" type="ORF">ERS852470_03032</name>
</gene>
<dbReference type="RefSeq" id="WP_042397421.1">
    <property type="nucleotide sequence ID" value="NZ_CYYT01000035.1"/>
</dbReference>
<evidence type="ECO:0000313" key="1">
    <source>
        <dbReference type="EMBL" id="CUO67795.1"/>
    </source>
</evidence>
<accession>A0A174H4S3</accession>
<dbReference type="EMBL" id="CYZV01000039">
    <property type="protein sequence ID" value="CUO67795.1"/>
    <property type="molecule type" value="Genomic_DNA"/>
</dbReference>
<dbReference type="Proteomes" id="UP000095558">
    <property type="component" value="Unassembled WGS sequence"/>
</dbReference>
<dbReference type="GeneID" id="83011687"/>
<dbReference type="Pfam" id="PF10704">
    <property type="entry name" value="DUF2508"/>
    <property type="match status" value="1"/>
</dbReference>
<dbReference type="InterPro" id="IPR019644">
    <property type="entry name" value="DUF2508"/>
</dbReference>
<evidence type="ECO:0000313" key="2">
    <source>
        <dbReference type="Proteomes" id="UP000095558"/>
    </source>
</evidence>
<reference evidence="1 2" key="1">
    <citation type="submission" date="2015-09" db="EMBL/GenBank/DDBJ databases">
        <authorList>
            <consortium name="Pathogen Informatics"/>
        </authorList>
    </citation>
    <scope>NUCLEOTIDE SEQUENCE [LARGE SCALE GENOMIC DNA]</scope>
    <source>
        <strain evidence="1 2">2789STDY5834855</strain>
    </source>
</reference>
<name>A0A174H4S3_9CLOT</name>
<dbReference type="OrthoDB" id="1809893at2"/>
<proteinExistence type="predicted"/>
<protein>
    <submittedName>
        <fullName evidence="1">Uncharacterized protein</fullName>
    </submittedName>
</protein>